<protein>
    <recommendedName>
        <fullName evidence="4">Phage protein, HK97 gp10 family</fullName>
    </recommendedName>
</protein>
<name>A0A344TC55_9BACT</name>
<proteinExistence type="predicted"/>
<keyword evidence="3" id="KW-1185">Reference proteome</keyword>
<dbReference type="KEGG" id="run:DR864_00065"/>
<accession>A0A344TC55</accession>
<dbReference type="OrthoDB" id="964718at2"/>
<dbReference type="RefSeq" id="WP_114065047.1">
    <property type="nucleotide sequence ID" value="NZ_CP030850.1"/>
</dbReference>
<dbReference type="Proteomes" id="UP000251993">
    <property type="component" value="Chromosome"/>
</dbReference>
<reference evidence="1 3" key="1">
    <citation type="submission" date="2018-07" db="EMBL/GenBank/DDBJ databases">
        <title>Genome sequencing of Runella.</title>
        <authorList>
            <person name="Baek M.-G."/>
            <person name="Yi H."/>
        </authorList>
    </citation>
    <scope>NUCLEOTIDE SEQUENCE [LARGE SCALE GENOMIC DNA]</scope>
    <source>
        <strain evidence="1 3">HYN0085</strain>
    </source>
</reference>
<dbReference type="AlphaFoldDB" id="A0A344TC55"/>
<evidence type="ECO:0000313" key="1">
    <source>
        <dbReference type="EMBL" id="AXE16226.1"/>
    </source>
</evidence>
<dbReference type="EMBL" id="CP030850">
    <property type="protein sequence ID" value="AXE16281.1"/>
    <property type="molecule type" value="Genomic_DNA"/>
</dbReference>
<evidence type="ECO:0008006" key="4">
    <source>
        <dbReference type="Google" id="ProtNLM"/>
    </source>
</evidence>
<sequence length="151" mass="16641">MVAKAFIGLLDGLTSLDIAAMVKASVEAHKAEIEDLNTDQLNAGLSANGQRITPPYVPFTVAVKQAKNQPSDRVTLKDEGDFHRSIFVKTHQNAFEMDATDPKTPALVGKYGEEILGLTDRNINEASEIIEETLVKQFEQKIDTYAPKEPR</sequence>
<gene>
    <name evidence="1" type="ORF">DR864_00065</name>
    <name evidence="2" type="ORF">DR864_00340</name>
</gene>
<dbReference type="EMBL" id="CP030850">
    <property type="protein sequence ID" value="AXE16226.1"/>
    <property type="molecule type" value="Genomic_DNA"/>
</dbReference>
<dbReference type="KEGG" id="run:DR864_00340"/>
<evidence type="ECO:0000313" key="2">
    <source>
        <dbReference type="EMBL" id="AXE16281.1"/>
    </source>
</evidence>
<evidence type="ECO:0000313" key="3">
    <source>
        <dbReference type="Proteomes" id="UP000251993"/>
    </source>
</evidence>
<organism evidence="1 3">
    <name type="scientific">Runella rosea</name>
    <dbReference type="NCBI Taxonomy" id="2259595"/>
    <lineage>
        <taxon>Bacteria</taxon>
        <taxon>Pseudomonadati</taxon>
        <taxon>Bacteroidota</taxon>
        <taxon>Cytophagia</taxon>
        <taxon>Cytophagales</taxon>
        <taxon>Spirosomataceae</taxon>
        <taxon>Runella</taxon>
    </lineage>
</organism>